<evidence type="ECO:0000313" key="6">
    <source>
        <dbReference type="Proteomes" id="UP001229346"/>
    </source>
</evidence>
<dbReference type="SMART" id="SM00342">
    <property type="entry name" value="HTH_ARAC"/>
    <property type="match status" value="1"/>
</dbReference>
<dbReference type="SUPFAM" id="SSF46689">
    <property type="entry name" value="Homeodomain-like"/>
    <property type="match status" value="2"/>
</dbReference>
<evidence type="ECO:0000256" key="1">
    <source>
        <dbReference type="ARBA" id="ARBA00023015"/>
    </source>
</evidence>
<keyword evidence="2" id="KW-0238">DNA-binding</keyword>
<dbReference type="Proteomes" id="UP001229346">
    <property type="component" value="Unassembled WGS sequence"/>
</dbReference>
<dbReference type="PRINTS" id="PR00032">
    <property type="entry name" value="HTHARAC"/>
</dbReference>
<dbReference type="EMBL" id="JAUSSU010000020">
    <property type="protein sequence ID" value="MDQ0116512.1"/>
    <property type="molecule type" value="Genomic_DNA"/>
</dbReference>
<dbReference type="InterPro" id="IPR018062">
    <property type="entry name" value="HTH_AraC-typ_CS"/>
</dbReference>
<feature type="domain" description="HTH araC/xylS-type" evidence="4">
    <location>
        <begin position="188"/>
        <end position="286"/>
    </location>
</feature>
<dbReference type="InterPro" id="IPR009057">
    <property type="entry name" value="Homeodomain-like_sf"/>
</dbReference>
<dbReference type="PANTHER" id="PTHR43280">
    <property type="entry name" value="ARAC-FAMILY TRANSCRIPTIONAL REGULATOR"/>
    <property type="match status" value="1"/>
</dbReference>
<evidence type="ECO:0000256" key="2">
    <source>
        <dbReference type="ARBA" id="ARBA00023125"/>
    </source>
</evidence>
<keyword evidence="1" id="KW-0805">Transcription regulation</keyword>
<reference evidence="5 6" key="1">
    <citation type="submission" date="2023-07" db="EMBL/GenBank/DDBJ databases">
        <title>Sorghum-associated microbial communities from plants grown in Nebraska, USA.</title>
        <authorList>
            <person name="Schachtman D."/>
        </authorList>
    </citation>
    <scope>NUCLEOTIDE SEQUENCE [LARGE SCALE GENOMIC DNA]</scope>
    <source>
        <strain evidence="5 6">CC482</strain>
    </source>
</reference>
<dbReference type="RefSeq" id="WP_307208574.1">
    <property type="nucleotide sequence ID" value="NZ_JAUSSU010000020.1"/>
</dbReference>
<comment type="caution">
    <text evidence="5">The sequence shown here is derived from an EMBL/GenBank/DDBJ whole genome shotgun (WGS) entry which is preliminary data.</text>
</comment>
<dbReference type="Gene3D" id="1.10.10.60">
    <property type="entry name" value="Homeodomain-like"/>
    <property type="match status" value="1"/>
</dbReference>
<dbReference type="InterPro" id="IPR003313">
    <property type="entry name" value="AraC-bd"/>
</dbReference>
<sequence>MIQWNKSEERLNRQAGLLQGERLTFHVHYWGVVQHLQANQVHKHSFYEICYVDGGKGVYEERGRTYPLYEGTLFCSRPGISHQIRDVGELNLFFVAFEPDEKFSDADELLAYMDVLNEGNIWHDGQALSPAVQIWKSLLVPRDMSRAIPDAVLPQLASGLLESFPVMFGTDRKTASQPVRMAAASLIRRAKQYIRDNLDGSLTLPEVARQLNISERHLSRLFSSHILESYTDVVKNERIRAAERLLLRTRLPIKEIAEQVGFSSVHYFTRIFSKAKGTPPAAYREANAERTFSGD</sequence>
<dbReference type="Gene3D" id="2.60.120.10">
    <property type="entry name" value="Jelly Rolls"/>
    <property type="match status" value="1"/>
</dbReference>
<gene>
    <name evidence="5" type="ORF">J2T15_005993</name>
</gene>
<keyword evidence="3" id="KW-0804">Transcription</keyword>
<organism evidence="5 6">
    <name type="scientific">Paenibacillus harenae</name>
    <dbReference type="NCBI Taxonomy" id="306543"/>
    <lineage>
        <taxon>Bacteria</taxon>
        <taxon>Bacillati</taxon>
        <taxon>Bacillota</taxon>
        <taxon>Bacilli</taxon>
        <taxon>Bacillales</taxon>
        <taxon>Paenibacillaceae</taxon>
        <taxon>Paenibacillus</taxon>
    </lineage>
</organism>
<dbReference type="Pfam" id="PF12833">
    <property type="entry name" value="HTH_18"/>
    <property type="match status" value="1"/>
</dbReference>
<protein>
    <submittedName>
        <fullName evidence="5">AraC family L-rhamnose operon transcriptional activator RhaR</fullName>
    </submittedName>
</protein>
<dbReference type="Pfam" id="PF02311">
    <property type="entry name" value="AraC_binding"/>
    <property type="match status" value="1"/>
</dbReference>
<keyword evidence="6" id="KW-1185">Reference proteome</keyword>
<proteinExistence type="predicted"/>
<dbReference type="PROSITE" id="PS00041">
    <property type="entry name" value="HTH_ARAC_FAMILY_1"/>
    <property type="match status" value="1"/>
</dbReference>
<evidence type="ECO:0000256" key="3">
    <source>
        <dbReference type="ARBA" id="ARBA00023163"/>
    </source>
</evidence>
<evidence type="ECO:0000259" key="4">
    <source>
        <dbReference type="PROSITE" id="PS01124"/>
    </source>
</evidence>
<dbReference type="InterPro" id="IPR037923">
    <property type="entry name" value="HTH-like"/>
</dbReference>
<accession>A0ABT9UA39</accession>
<dbReference type="SUPFAM" id="SSF51215">
    <property type="entry name" value="Regulatory protein AraC"/>
    <property type="match status" value="1"/>
</dbReference>
<dbReference type="InterPro" id="IPR014710">
    <property type="entry name" value="RmlC-like_jellyroll"/>
</dbReference>
<evidence type="ECO:0000313" key="5">
    <source>
        <dbReference type="EMBL" id="MDQ0116512.1"/>
    </source>
</evidence>
<dbReference type="InterPro" id="IPR020449">
    <property type="entry name" value="Tscrpt_reg_AraC-type_HTH"/>
</dbReference>
<dbReference type="InterPro" id="IPR018060">
    <property type="entry name" value="HTH_AraC"/>
</dbReference>
<name>A0ABT9UA39_PAEHA</name>
<dbReference type="PROSITE" id="PS01124">
    <property type="entry name" value="HTH_ARAC_FAMILY_2"/>
    <property type="match status" value="1"/>
</dbReference>
<dbReference type="PANTHER" id="PTHR43280:SF28">
    <property type="entry name" value="HTH-TYPE TRANSCRIPTIONAL ACTIVATOR RHAS"/>
    <property type="match status" value="1"/>
</dbReference>